<accession>A0A517VF35</accession>
<name>A0A517VF35_9PLAN</name>
<protein>
    <submittedName>
        <fullName evidence="3">Uncharacterized protein</fullName>
    </submittedName>
</protein>
<feature type="compositionally biased region" description="Low complexity" evidence="1">
    <location>
        <begin position="311"/>
        <end position="322"/>
    </location>
</feature>
<evidence type="ECO:0000313" key="4">
    <source>
        <dbReference type="Proteomes" id="UP000316855"/>
    </source>
</evidence>
<keyword evidence="2" id="KW-1133">Transmembrane helix</keyword>
<evidence type="ECO:0000256" key="1">
    <source>
        <dbReference type="SAM" id="MobiDB-lite"/>
    </source>
</evidence>
<feature type="compositionally biased region" description="Polar residues" evidence="1">
    <location>
        <begin position="256"/>
        <end position="268"/>
    </location>
</feature>
<sequence length="795" mass="86526">MRLTLRTLIAYLDDVLEPSQIKEIGQKLEESSYASSLVERIKDVLRRRRLTAPEVEGPGSNPDPNTVAEYLDNTLTPESVADVEKICLNSDVNLVEVAASHQILTLVLGEPATINPDTRDRIYALGPAPAGAQIEADTAGATPLPHASAPTSETTVQHPSAAPLRNPTPVKQQPMPAEEPEPFSSRIPDYLKTKPLWKRVTPYFLVLLAAVVWAGLFFSDSTYFPPIFSGGDKSDQMANNSVENLEVDLGPSQTIHKQEMTPESSSPAVPTPKKEPGEKPPVSSPEKNEPAGEAVAMNTKPPAFDPPPPADAATAASTTGPVPATPPVTEPLPIPATNEPQPQSAQAEPSEPLTTDGKTVAMKASNSKAPAPAPPKIEMADVAEQAPAAQIESEDGYFLEQVDKKHELADKNDWVILSKVSPIQVGTTIASPEPFTARINIPEALCKVVLLPGTAVTYTGKNKAADMGFQIQEGRIRIEASRGLNDARDAAGPVLSIKVNNELWRIDLVTRDSVCGIEIVPVQPNTPGQIPDADNYSGILYVYSGMIRFSDGKGKVQTIDAGHWMSLSARDRAKGLINPSGWSKPLRVPHWVEPDYKDNSYLSRRLIAAFAKELKDGQLISLTMPAISKDLKPNVSDLATKSLALTNRYQELVKVLNEVDHHESRIAAINGIRNWLLRDPENGKLLTESLQSQFSPQMAEIIERLLWGFQQEDAQDRFISGRLVEWLESNNVAVRELAFNHINQLTGRSVDYSAIATPTQRRATARRWSTHIEKHGSLLDPQEVSPASPDKPALP</sequence>
<dbReference type="RefSeq" id="WP_145228562.1">
    <property type="nucleotide sequence ID" value="NZ_CP036343.1"/>
</dbReference>
<dbReference type="OrthoDB" id="272719at2"/>
<gene>
    <name evidence="3" type="ORF">Pan161_32750</name>
</gene>
<feature type="region of interest" description="Disordered" evidence="1">
    <location>
        <begin position="256"/>
        <end position="356"/>
    </location>
</feature>
<proteinExistence type="predicted"/>
<dbReference type="EMBL" id="CP036343">
    <property type="protein sequence ID" value="QDT91614.1"/>
    <property type="molecule type" value="Genomic_DNA"/>
</dbReference>
<feature type="compositionally biased region" description="Polar residues" evidence="1">
    <location>
        <begin position="338"/>
        <end position="356"/>
    </location>
</feature>
<feature type="transmembrane region" description="Helical" evidence="2">
    <location>
        <begin position="200"/>
        <end position="218"/>
    </location>
</feature>
<feature type="region of interest" description="Disordered" evidence="1">
    <location>
        <begin position="141"/>
        <end position="188"/>
    </location>
</feature>
<evidence type="ECO:0000256" key="2">
    <source>
        <dbReference type="SAM" id="Phobius"/>
    </source>
</evidence>
<keyword evidence="2" id="KW-0812">Transmembrane</keyword>
<feature type="compositionally biased region" description="Pro residues" evidence="1">
    <location>
        <begin position="323"/>
        <end position="334"/>
    </location>
</feature>
<dbReference type="AlphaFoldDB" id="A0A517VF35"/>
<organism evidence="3 4">
    <name type="scientific">Gimesia algae</name>
    <dbReference type="NCBI Taxonomy" id="2527971"/>
    <lineage>
        <taxon>Bacteria</taxon>
        <taxon>Pseudomonadati</taxon>
        <taxon>Planctomycetota</taxon>
        <taxon>Planctomycetia</taxon>
        <taxon>Planctomycetales</taxon>
        <taxon>Planctomycetaceae</taxon>
        <taxon>Gimesia</taxon>
    </lineage>
</organism>
<evidence type="ECO:0000313" key="3">
    <source>
        <dbReference type="EMBL" id="QDT91614.1"/>
    </source>
</evidence>
<reference evidence="3 4" key="1">
    <citation type="submission" date="2019-02" db="EMBL/GenBank/DDBJ databases">
        <title>Deep-cultivation of Planctomycetes and their phenomic and genomic characterization uncovers novel biology.</title>
        <authorList>
            <person name="Wiegand S."/>
            <person name="Jogler M."/>
            <person name="Boedeker C."/>
            <person name="Pinto D."/>
            <person name="Vollmers J."/>
            <person name="Rivas-Marin E."/>
            <person name="Kohn T."/>
            <person name="Peeters S.H."/>
            <person name="Heuer A."/>
            <person name="Rast P."/>
            <person name="Oberbeckmann S."/>
            <person name="Bunk B."/>
            <person name="Jeske O."/>
            <person name="Meyerdierks A."/>
            <person name="Storesund J.E."/>
            <person name="Kallscheuer N."/>
            <person name="Luecker S."/>
            <person name="Lage O.M."/>
            <person name="Pohl T."/>
            <person name="Merkel B.J."/>
            <person name="Hornburger P."/>
            <person name="Mueller R.-W."/>
            <person name="Bruemmer F."/>
            <person name="Labrenz M."/>
            <person name="Spormann A.M."/>
            <person name="Op den Camp H."/>
            <person name="Overmann J."/>
            <person name="Amann R."/>
            <person name="Jetten M.S.M."/>
            <person name="Mascher T."/>
            <person name="Medema M.H."/>
            <person name="Devos D.P."/>
            <person name="Kaster A.-K."/>
            <person name="Ovreas L."/>
            <person name="Rohde M."/>
            <person name="Galperin M.Y."/>
            <person name="Jogler C."/>
        </authorList>
    </citation>
    <scope>NUCLEOTIDE SEQUENCE [LARGE SCALE GENOMIC DNA]</scope>
    <source>
        <strain evidence="3 4">Pan161</strain>
    </source>
</reference>
<keyword evidence="4" id="KW-1185">Reference proteome</keyword>
<dbReference type="KEGG" id="gax:Pan161_32750"/>
<feature type="region of interest" description="Disordered" evidence="1">
    <location>
        <begin position="775"/>
        <end position="795"/>
    </location>
</feature>
<feature type="compositionally biased region" description="Polar residues" evidence="1">
    <location>
        <begin position="149"/>
        <end position="158"/>
    </location>
</feature>
<keyword evidence="2" id="KW-0472">Membrane</keyword>
<dbReference type="Proteomes" id="UP000316855">
    <property type="component" value="Chromosome"/>
</dbReference>